<feature type="region of interest" description="Disordered" evidence="1">
    <location>
        <begin position="175"/>
        <end position="195"/>
    </location>
</feature>
<name>A0AAW0AYL3_9AGAR</name>
<accession>A0AAW0AYL3</accession>
<dbReference type="AlphaFoldDB" id="A0AAW0AYL3"/>
<feature type="region of interest" description="Disordered" evidence="1">
    <location>
        <begin position="116"/>
        <end position="142"/>
    </location>
</feature>
<dbReference type="Proteomes" id="UP001383192">
    <property type="component" value="Unassembled WGS sequence"/>
</dbReference>
<proteinExistence type="predicted"/>
<evidence type="ECO:0000313" key="3">
    <source>
        <dbReference type="Proteomes" id="UP001383192"/>
    </source>
</evidence>
<protein>
    <submittedName>
        <fullName evidence="2">Uncharacterized protein</fullName>
    </submittedName>
</protein>
<feature type="compositionally biased region" description="Polar residues" evidence="1">
    <location>
        <begin position="116"/>
        <end position="125"/>
    </location>
</feature>
<feature type="compositionally biased region" description="Polar residues" evidence="1">
    <location>
        <begin position="262"/>
        <end position="278"/>
    </location>
</feature>
<feature type="compositionally biased region" description="Polar residues" evidence="1">
    <location>
        <begin position="132"/>
        <end position="142"/>
    </location>
</feature>
<evidence type="ECO:0000256" key="1">
    <source>
        <dbReference type="SAM" id="MobiDB-lite"/>
    </source>
</evidence>
<sequence>MISSEDESETTNKPYVRRRSKTTSTSRNTVTVTAKKRSKSSPTLNINLCSKRPPPYSTSASTSPLTPLTPYTPLTPLTPLAPITILPISMPLSTPMTRDDSDDDDDVLWHAKRSNSTGTFNVRPNGSPPQYTPTHKSASTSNSSLRARIFSFAAGKSTTTPKERERERLICTKPGEKGAGETETEVDEPPKHLPTARSTTFTSLALSTPHHKRQEKPLRFLYQCFRLLAVVPAFIGPPNSTPMPRPNIRPPHALASVLPALTNPNSPAGVTSHLLASNTDDDDSRGRGEKTGSCVGGCWDVDVLFEGGADLGY</sequence>
<gene>
    <name evidence="2" type="ORF">VNI00_018298</name>
</gene>
<feature type="region of interest" description="Disordered" evidence="1">
    <location>
        <begin position="261"/>
        <end position="291"/>
    </location>
</feature>
<reference evidence="2 3" key="1">
    <citation type="submission" date="2024-01" db="EMBL/GenBank/DDBJ databases">
        <title>A draft genome for a cacao thread blight-causing isolate of Paramarasmius palmivorus.</title>
        <authorList>
            <person name="Baruah I.K."/>
            <person name="Bukari Y."/>
            <person name="Amoako-Attah I."/>
            <person name="Meinhardt L.W."/>
            <person name="Bailey B.A."/>
            <person name="Cohen S.P."/>
        </authorList>
    </citation>
    <scope>NUCLEOTIDE SEQUENCE [LARGE SCALE GENOMIC DNA]</scope>
    <source>
        <strain evidence="2 3">GH-12</strain>
    </source>
</reference>
<feature type="region of interest" description="Disordered" evidence="1">
    <location>
        <begin position="1"/>
        <end position="67"/>
    </location>
</feature>
<organism evidence="2 3">
    <name type="scientific">Paramarasmius palmivorus</name>
    <dbReference type="NCBI Taxonomy" id="297713"/>
    <lineage>
        <taxon>Eukaryota</taxon>
        <taxon>Fungi</taxon>
        <taxon>Dikarya</taxon>
        <taxon>Basidiomycota</taxon>
        <taxon>Agaricomycotina</taxon>
        <taxon>Agaricomycetes</taxon>
        <taxon>Agaricomycetidae</taxon>
        <taxon>Agaricales</taxon>
        <taxon>Marasmiineae</taxon>
        <taxon>Marasmiaceae</taxon>
        <taxon>Paramarasmius</taxon>
    </lineage>
</organism>
<dbReference type="EMBL" id="JAYKXP010000223">
    <property type="protein sequence ID" value="KAK7018705.1"/>
    <property type="molecule type" value="Genomic_DNA"/>
</dbReference>
<evidence type="ECO:0000313" key="2">
    <source>
        <dbReference type="EMBL" id="KAK7018705.1"/>
    </source>
</evidence>
<feature type="compositionally biased region" description="Low complexity" evidence="1">
    <location>
        <begin position="57"/>
        <end position="67"/>
    </location>
</feature>
<keyword evidence="3" id="KW-1185">Reference proteome</keyword>
<comment type="caution">
    <text evidence="2">The sequence shown here is derived from an EMBL/GenBank/DDBJ whole genome shotgun (WGS) entry which is preliminary data.</text>
</comment>
<feature type="compositionally biased region" description="Low complexity" evidence="1">
    <location>
        <begin position="22"/>
        <end position="33"/>
    </location>
</feature>